<dbReference type="CDD" id="cd04166">
    <property type="entry name" value="CysN_ATPS"/>
    <property type="match status" value="1"/>
</dbReference>
<dbReference type="GO" id="GO:0003924">
    <property type="term" value="F:GTPase activity"/>
    <property type="evidence" value="ECO:0007669"/>
    <property type="project" value="InterPro"/>
</dbReference>
<dbReference type="STRING" id="1503.CLPU_18c00150"/>
<dbReference type="NCBIfam" id="TIGR02034">
    <property type="entry name" value="CysN"/>
    <property type="match status" value="1"/>
</dbReference>
<keyword evidence="9" id="KW-1185">Reference proteome</keyword>
<evidence type="ECO:0000256" key="4">
    <source>
        <dbReference type="ARBA" id="ARBA00022741"/>
    </source>
</evidence>
<protein>
    <recommendedName>
        <fullName evidence="1">sulfate adenylyltransferase</fullName>
        <ecNumber evidence="1">2.7.7.4</ecNumber>
    </recommendedName>
</protein>
<dbReference type="InterPro" id="IPR059117">
    <property type="entry name" value="APS_kinase_dom"/>
</dbReference>
<keyword evidence="2 8" id="KW-0808">Transferase</keyword>
<dbReference type="Pfam" id="PF00009">
    <property type="entry name" value="GTP_EFTU"/>
    <property type="match status" value="1"/>
</dbReference>
<dbReference type="EMBL" id="LGSS01000018">
    <property type="protein sequence ID" value="KNF07333.1"/>
    <property type="molecule type" value="Genomic_DNA"/>
</dbReference>
<dbReference type="InterPro" id="IPR009001">
    <property type="entry name" value="Transl_elong_EF1A/Init_IF2_C"/>
</dbReference>
<reference evidence="9" key="1">
    <citation type="submission" date="2015-07" db="EMBL/GenBank/DDBJ databases">
        <title>Draft genome sequence of the purine-degrading Gottschalkia purinilyticum DSM 1384 (formerly Clostridium purinilyticum).</title>
        <authorList>
            <person name="Poehlein A."/>
            <person name="Schiel-Bengelsdorf B."/>
            <person name="Bengelsdorf F.R."/>
            <person name="Daniel R."/>
            <person name="Duerre P."/>
        </authorList>
    </citation>
    <scope>NUCLEOTIDE SEQUENCE [LARGE SCALE GENOMIC DNA]</scope>
    <source>
        <strain evidence="9">DSM 1384</strain>
    </source>
</reference>
<dbReference type="PROSITE" id="PS51722">
    <property type="entry name" value="G_TR_2"/>
    <property type="match status" value="1"/>
</dbReference>
<dbReference type="SUPFAM" id="SSF50465">
    <property type="entry name" value="EF-Tu/eEF-1alpha/eIF2-gamma C-terminal domain"/>
    <property type="match status" value="1"/>
</dbReference>
<keyword evidence="5" id="KW-0067">ATP-binding</keyword>
<dbReference type="GO" id="GO:0006790">
    <property type="term" value="P:sulfur compound metabolic process"/>
    <property type="evidence" value="ECO:0007669"/>
    <property type="project" value="InterPro"/>
</dbReference>
<evidence type="ECO:0000313" key="9">
    <source>
        <dbReference type="Proteomes" id="UP000037267"/>
    </source>
</evidence>
<evidence type="ECO:0000256" key="5">
    <source>
        <dbReference type="ARBA" id="ARBA00022840"/>
    </source>
</evidence>
<dbReference type="Pfam" id="PF03144">
    <property type="entry name" value="GTP_EFTU_D2"/>
    <property type="match status" value="1"/>
</dbReference>
<dbReference type="RefSeq" id="WP_050356307.1">
    <property type="nucleotide sequence ID" value="NZ_LGSS01000018.1"/>
</dbReference>
<evidence type="ECO:0000256" key="6">
    <source>
        <dbReference type="ARBA" id="ARBA00023134"/>
    </source>
</evidence>
<evidence type="ECO:0000313" key="8">
    <source>
        <dbReference type="EMBL" id="KNF07333.1"/>
    </source>
</evidence>
<sequence length="595" mass="67330">MNRESLNIVVVGHVDHGKSTLIGRLLFDTDSLPQGAIEKVKRISKEKGKDFEYAYLLDAFEEEQKQGITIDTTRLQFKTDKRDYVIIDAPGHKEFLKNMISGAASAEAAILMVDANEGIQEQSKRHGYILSLLGIQKVYVAVNKMDLVDYSEERYSEVRKDFDRFLNTLGVYPIKYIPVSAFYGDNIAEKSEKMPWYNGESILDAIDSLEKEKGLEEKSLRFPIQDIYKFDHRRIIAGRIESGSLKVGDEIVILPSNKTTKVKSIEYWVEKDKKEEVSAGMSVGIIVEDEFFYKRGEIISHKDDIPVVTDTFGGNLFWLGKNDLEKGKKYKLKLSTLEIECEIAKIDKVIDASTLETIENGERVKKNDVAEITIKTKEPIALDEFKNIQSTGRFVLVDDLDVSGGGIITRGSSFEVEKKFKSEDGKVLSIRPRLVTRKDREERLGTASKVIWLTGKAGCGKREIAVNLEKELFDSGKNVYYLDYNQVAESKDDSEGIREVTKVASILQEVGNIVIVTSNYLLREEKEYIKSQVGKENFIEVYVEAPDEVCIERIAPGEKLIDLNERSRDPFISLYIDDPNFDSGEKAKALLGIIL</sequence>
<dbReference type="SUPFAM" id="SSF52540">
    <property type="entry name" value="P-loop containing nucleoside triphosphate hydrolases"/>
    <property type="match status" value="2"/>
</dbReference>
<accession>A0A0L0W700</accession>
<dbReference type="InterPro" id="IPR041757">
    <property type="entry name" value="CysN_GTP-bd"/>
</dbReference>
<dbReference type="InterPro" id="IPR004161">
    <property type="entry name" value="EFTu-like_2"/>
</dbReference>
<dbReference type="InterPro" id="IPR009000">
    <property type="entry name" value="Transl_B-barrel_sf"/>
</dbReference>
<dbReference type="GO" id="GO:0005524">
    <property type="term" value="F:ATP binding"/>
    <property type="evidence" value="ECO:0007669"/>
    <property type="project" value="UniProtKB-KW"/>
</dbReference>
<dbReference type="SUPFAM" id="SSF50447">
    <property type="entry name" value="Translation proteins"/>
    <property type="match status" value="1"/>
</dbReference>
<feature type="domain" description="Tr-type G" evidence="7">
    <location>
        <begin position="3"/>
        <end position="216"/>
    </location>
</feature>
<name>A0A0L0W700_GOTPU</name>
<dbReference type="InterPro" id="IPR044139">
    <property type="entry name" value="CysN_NoDQ_III"/>
</dbReference>
<evidence type="ECO:0000256" key="3">
    <source>
        <dbReference type="ARBA" id="ARBA00022695"/>
    </source>
</evidence>
<organism evidence="8 9">
    <name type="scientific">Gottschalkia purinilytica</name>
    <name type="common">Clostridium purinilyticum</name>
    <dbReference type="NCBI Taxonomy" id="1503"/>
    <lineage>
        <taxon>Bacteria</taxon>
        <taxon>Bacillati</taxon>
        <taxon>Bacillota</taxon>
        <taxon>Tissierellia</taxon>
        <taxon>Tissierellales</taxon>
        <taxon>Gottschalkiaceae</taxon>
        <taxon>Gottschalkia</taxon>
    </lineage>
</organism>
<evidence type="ECO:0000259" key="7">
    <source>
        <dbReference type="PROSITE" id="PS51722"/>
    </source>
</evidence>
<dbReference type="PRINTS" id="PR00315">
    <property type="entry name" value="ELONGATNFCT"/>
</dbReference>
<dbReference type="AlphaFoldDB" id="A0A0L0W700"/>
<dbReference type="InterPro" id="IPR031157">
    <property type="entry name" value="G_TR_CS"/>
</dbReference>
<dbReference type="Gene3D" id="2.40.30.10">
    <property type="entry name" value="Translation factors"/>
    <property type="match status" value="2"/>
</dbReference>
<dbReference type="GO" id="GO:0004781">
    <property type="term" value="F:sulfate adenylyltransferase (ATP) activity"/>
    <property type="evidence" value="ECO:0007669"/>
    <property type="project" value="UniProtKB-EC"/>
</dbReference>
<dbReference type="PATRIC" id="fig|1503.3.peg.768"/>
<dbReference type="GO" id="GO:0005525">
    <property type="term" value="F:GTP binding"/>
    <property type="evidence" value="ECO:0007669"/>
    <property type="project" value="UniProtKB-KW"/>
</dbReference>
<keyword evidence="3 8" id="KW-0548">Nucleotidyltransferase</keyword>
<dbReference type="InterPro" id="IPR050100">
    <property type="entry name" value="TRAFAC_GTPase_members"/>
</dbReference>
<evidence type="ECO:0000256" key="2">
    <source>
        <dbReference type="ARBA" id="ARBA00022679"/>
    </source>
</evidence>
<dbReference type="Pfam" id="PF01583">
    <property type="entry name" value="APS_kinase"/>
    <property type="match status" value="1"/>
</dbReference>
<dbReference type="OrthoDB" id="9804504at2"/>
<dbReference type="Gene3D" id="3.40.50.300">
    <property type="entry name" value="P-loop containing nucleotide triphosphate hydrolases"/>
    <property type="match status" value="2"/>
</dbReference>
<evidence type="ECO:0000256" key="1">
    <source>
        <dbReference type="ARBA" id="ARBA00012391"/>
    </source>
</evidence>
<keyword evidence="6" id="KW-0342">GTP-binding</keyword>
<keyword evidence="4" id="KW-0547">Nucleotide-binding</keyword>
<dbReference type="InterPro" id="IPR000795">
    <property type="entry name" value="T_Tr_GTP-bd_dom"/>
</dbReference>
<dbReference type="PROSITE" id="PS00301">
    <property type="entry name" value="G_TR_1"/>
    <property type="match status" value="1"/>
</dbReference>
<comment type="caution">
    <text evidence="8">The sequence shown here is derived from an EMBL/GenBank/DDBJ whole genome shotgun (WGS) entry which is preliminary data.</text>
</comment>
<dbReference type="CDD" id="cd04095">
    <property type="entry name" value="CysN_NoDQ_III"/>
    <property type="match status" value="1"/>
</dbReference>
<dbReference type="InterPro" id="IPR027417">
    <property type="entry name" value="P-loop_NTPase"/>
</dbReference>
<dbReference type="InterPro" id="IPR054696">
    <property type="entry name" value="GTP-eEF1A_C"/>
</dbReference>
<dbReference type="EC" id="2.7.7.4" evidence="1"/>
<dbReference type="InterPro" id="IPR011779">
    <property type="entry name" value="SO4_adenylTrfase_lsu"/>
</dbReference>
<proteinExistence type="predicted"/>
<dbReference type="Pfam" id="PF22594">
    <property type="entry name" value="GTP-eEF1A_C"/>
    <property type="match status" value="1"/>
</dbReference>
<gene>
    <name evidence="8" type="primary">nodQ</name>
    <name evidence="8" type="ORF">CLPU_18c00150</name>
</gene>
<dbReference type="PANTHER" id="PTHR23115">
    <property type="entry name" value="TRANSLATION FACTOR"/>
    <property type="match status" value="1"/>
</dbReference>
<dbReference type="Proteomes" id="UP000037267">
    <property type="component" value="Unassembled WGS sequence"/>
</dbReference>